<gene>
    <name evidence="2" type="ORF">Kpho02_76410</name>
</gene>
<protein>
    <recommendedName>
        <fullName evidence="1">Helix-turn-helix domain-containing protein</fullName>
    </recommendedName>
</protein>
<name>A0A9W6QFU9_9ACTN</name>
<accession>A0A9W6QFU9</accession>
<dbReference type="InterPro" id="IPR010093">
    <property type="entry name" value="SinI_DNA-bd"/>
</dbReference>
<dbReference type="EMBL" id="BSSA01000055">
    <property type="protein sequence ID" value="GLW75344.1"/>
    <property type="molecule type" value="Genomic_DNA"/>
</dbReference>
<dbReference type="NCBIfam" id="TIGR01764">
    <property type="entry name" value="excise"/>
    <property type="match status" value="1"/>
</dbReference>
<dbReference type="InterPro" id="IPR041657">
    <property type="entry name" value="HTH_17"/>
</dbReference>
<evidence type="ECO:0000313" key="2">
    <source>
        <dbReference type="EMBL" id="GLW75344.1"/>
    </source>
</evidence>
<organism evidence="2 3">
    <name type="scientific">Kitasatospora phosalacinea</name>
    <dbReference type="NCBI Taxonomy" id="2065"/>
    <lineage>
        <taxon>Bacteria</taxon>
        <taxon>Bacillati</taxon>
        <taxon>Actinomycetota</taxon>
        <taxon>Actinomycetes</taxon>
        <taxon>Kitasatosporales</taxon>
        <taxon>Streptomycetaceae</taxon>
        <taxon>Kitasatospora</taxon>
    </lineage>
</organism>
<sequence length="101" mass="10433">MPETPLSLARLAGAIGLTEHQLLALVANCGTEVPDPTLVALTVEEAARRLGVGRTTMYALVASGEVPSVTIGRLRRVPAEALKEYVAARTQAAPSTVALAA</sequence>
<dbReference type="RefSeq" id="WP_230055129.1">
    <property type="nucleotide sequence ID" value="NZ_BSSA01000055.1"/>
</dbReference>
<evidence type="ECO:0000313" key="3">
    <source>
        <dbReference type="Proteomes" id="UP001165041"/>
    </source>
</evidence>
<dbReference type="Pfam" id="PF12728">
    <property type="entry name" value="HTH_17"/>
    <property type="match status" value="1"/>
</dbReference>
<dbReference type="Proteomes" id="UP001165041">
    <property type="component" value="Unassembled WGS sequence"/>
</dbReference>
<dbReference type="GO" id="GO:0003677">
    <property type="term" value="F:DNA binding"/>
    <property type="evidence" value="ECO:0007669"/>
    <property type="project" value="InterPro"/>
</dbReference>
<dbReference type="AlphaFoldDB" id="A0A9W6QFU9"/>
<proteinExistence type="predicted"/>
<reference evidence="2" key="1">
    <citation type="submission" date="2023-02" db="EMBL/GenBank/DDBJ databases">
        <title>Kitasatospora phosalacinea NBRC 14627.</title>
        <authorList>
            <person name="Ichikawa N."/>
            <person name="Sato H."/>
            <person name="Tonouchi N."/>
        </authorList>
    </citation>
    <scope>NUCLEOTIDE SEQUENCE</scope>
    <source>
        <strain evidence="2">NBRC 14627</strain>
    </source>
</reference>
<feature type="domain" description="Helix-turn-helix" evidence="1">
    <location>
        <begin position="41"/>
        <end position="89"/>
    </location>
</feature>
<evidence type="ECO:0000259" key="1">
    <source>
        <dbReference type="Pfam" id="PF12728"/>
    </source>
</evidence>
<comment type="caution">
    <text evidence="2">The sequence shown here is derived from an EMBL/GenBank/DDBJ whole genome shotgun (WGS) entry which is preliminary data.</text>
</comment>